<dbReference type="InterPro" id="IPR039425">
    <property type="entry name" value="RNA_pol_sigma-70-like"/>
</dbReference>
<dbReference type="Pfam" id="PF08281">
    <property type="entry name" value="Sigma70_r4_2"/>
    <property type="match status" value="1"/>
</dbReference>
<dbReference type="HOGENOM" id="CLU_047691_3_0_10"/>
<evidence type="ECO:0000259" key="6">
    <source>
        <dbReference type="Pfam" id="PF04542"/>
    </source>
</evidence>
<organism evidence="8 10">
    <name type="scientific">Phocaeicola sartorii</name>
    <dbReference type="NCBI Taxonomy" id="671267"/>
    <lineage>
        <taxon>Bacteria</taxon>
        <taxon>Pseudomonadati</taxon>
        <taxon>Bacteroidota</taxon>
        <taxon>Bacteroidia</taxon>
        <taxon>Bacteroidales</taxon>
        <taxon>Bacteroidaceae</taxon>
        <taxon>Phocaeicola</taxon>
    </lineage>
</organism>
<dbReference type="InterPro" id="IPR036388">
    <property type="entry name" value="WH-like_DNA-bd_sf"/>
</dbReference>
<keyword evidence="2" id="KW-0805">Transcription regulation</keyword>
<dbReference type="RefSeq" id="WP_016277070.1">
    <property type="nucleotide sequence ID" value="NZ_CAKOCL010000014.1"/>
</dbReference>
<evidence type="ECO:0000256" key="1">
    <source>
        <dbReference type="ARBA" id="ARBA00010641"/>
    </source>
</evidence>
<evidence type="ECO:0000313" key="11">
    <source>
        <dbReference type="Proteomes" id="UP000310760"/>
    </source>
</evidence>
<dbReference type="Gene3D" id="1.10.10.10">
    <property type="entry name" value="Winged helix-like DNA-binding domain superfamily/Winged helix DNA-binding domain"/>
    <property type="match status" value="1"/>
</dbReference>
<dbReference type="GO" id="GO:0003677">
    <property type="term" value="F:DNA binding"/>
    <property type="evidence" value="ECO:0007669"/>
    <property type="project" value="UniProtKB-KW"/>
</dbReference>
<dbReference type="Gene3D" id="1.10.1740.10">
    <property type="match status" value="1"/>
</dbReference>
<dbReference type="PATRIC" id="fig|1235788.3.peg.2798"/>
<keyword evidence="10" id="KW-1185">Reference proteome</keyword>
<dbReference type="STRING" id="1235788.C802_02729"/>
<gene>
    <name evidence="8" type="ORF">C802_02729</name>
    <name evidence="9" type="ORF">E5339_04530</name>
</gene>
<feature type="domain" description="RNA polymerase sigma factor 70 region 4 type 2" evidence="7">
    <location>
        <begin position="126"/>
        <end position="177"/>
    </location>
</feature>
<dbReference type="SUPFAM" id="SSF88659">
    <property type="entry name" value="Sigma3 and sigma4 domains of RNA polymerase sigma factors"/>
    <property type="match status" value="1"/>
</dbReference>
<dbReference type="InterPro" id="IPR013324">
    <property type="entry name" value="RNA_pol_sigma_r3/r4-like"/>
</dbReference>
<dbReference type="SUPFAM" id="SSF88946">
    <property type="entry name" value="Sigma2 domain of RNA polymerase sigma factors"/>
    <property type="match status" value="1"/>
</dbReference>
<dbReference type="AlphaFoldDB" id="R9I5V2"/>
<evidence type="ECO:0000256" key="3">
    <source>
        <dbReference type="ARBA" id="ARBA00023082"/>
    </source>
</evidence>
<keyword evidence="3" id="KW-0731">Sigma factor</keyword>
<proteinExistence type="inferred from homology"/>
<evidence type="ECO:0000256" key="5">
    <source>
        <dbReference type="ARBA" id="ARBA00023163"/>
    </source>
</evidence>
<dbReference type="EMBL" id="ASSP01000017">
    <property type="protein sequence ID" value="EOS11617.1"/>
    <property type="molecule type" value="Genomic_DNA"/>
</dbReference>
<keyword evidence="4" id="KW-0238">DNA-binding</keyword>
<name>R9I5V2_9BACT</name>
<evidence type="ECO:0000313" key="10">
    <source>
        <dbReference type="Proteomes" id="UP000014200"/>
    </source>
</evidence>
<dbReference type="NCBIfam" id="TIGR02937">
    <property type="entry name" value="sigma70-ECF"/>
    <property type="match status" value="1"/>
</dbReference>
<dbReference type="PANTHER" id="PTHR43133">
    <property type="entry name" value="RNA POLYMERASE ECF-TYPE SIGMA FACTO"/>
    <property type="match status" value="1"/>
</dbReference>
<dbReference type="InterPro" id="IPR007627">
    <property type="entry name" value="RNA_pol_sigma70_r2"/>
</dbReference>
<dbReference type="PANTHER" id="PTHR43133:SF8">
    <property type="entry name" value="RNA POLYMERASE SIGMA FACTOR HI_1459-RELATED"/>
    <property type="match status" value="1"/>
</dbReference>
<dbReference type="GO" id="GO:0006352">
    <property type="term" value="P:DNA-templated transcription initiation"/>
    <property type="evidence" value="ECO:0007669"/>
    <property type="project" value="InterPro"/>
</dbReference>
<protein>
    <submittedName>
        <fullName evidence="8">Sigma-70 family RNA polymerase sigma factor</fullName>
    </submittedName>
</protein>
<dbReference type="Proteomes" id="UP000014200">
    <property type="component" value="Unassembled WGS sequence"/>
</dbReference>
<feature type="domain" description="RNA polymerase sigma-70 region 2" evidence="6">
    <location>
        <begin position="25"/>
        <end position="93"/>
    </location>
</feature>
<dbReference type="InterPro" id="IPR013325">
    <property type="entry name" value="RNA_pol_sigma_r2"/>
</dbReference>
<evidence type="ECO:0000313" key="8">
    <source>
        <dbReference type="EMBL" id="EOS11617.1"/>
    </source>
</evidence>
<keyword evidence="5" id="KW-0804">Transcription</keyword>
<dbReference type="Pfam" id="PF04542">
    <property type="entry name" value="Sigma70_r2"/>
    <property type="match status" value="1"/>
</dbReference>
<evidence type="ECO:0000313" key="9">
    <source>
        <dbReference type="EMBL" id="TGY72121.1"/>
    </source>
</evidence>
<dbReference type="GO" id="GO:0016987">
    <property type="term" value="F:sigma factor activity"/>
    <property type="evidence" value="ECO:0007669"/>
    <property type="project" value="UniProtKB-KW"/>
</dbReference>
<dbReference type="Proteomes" id="UP000310760">
    <property type="component" value="Unassembled WGS sequence"/>
</dbReference>
<evidence type="ECO:0000256" key="2">
    <source>
        <dbReference type="ARBA" id="ARBA00023015"/>
    </source>
</evidence>
<dbReference type="InterPro" id="IPR013249">
    <property type="entry name" value="RNA_pol_sigma70_r4_t2"/>
</dbReference>
<comment type="similarity">
    <text evidence="1">Belongs to the sigma-70 factor family. ECF subfamily.</text>
</comment>
<dbReference type="InterPro" id="IPR014284">
    <property type="entry name" value="RNA_pol_sigma-70_dom"/>
</dbReference>
<evidence type="ECO:0000256" key="4">
    <source>
        <dbReference type="ARBA" id="ARBA00023125"/>
    </source>
</evidence>
<comment type="caution">
    <text evidence="8">The sequence shown here is derived from an EMBL/GenBank/DDBJ whole genome shotgun (WGS) entry which is preliminary data.</text>
</comment>
<accession>R9I5V2</accession>
<sequence>MMNQEQIQELVDRSKRNDTIAFAQLVSEFQAMVFRLAFRLLCDEDEAKDMVQDVFVKIWISIDKYDGSCRFSTWMYKITCNACYDRLRALRRTPPAYSSETISVEHDIGSGENIEEALSHKELKDLILRFTEELTPKQRLVFTLRDIEELDVAEVVIITGLSPEKIKHNLYQARKQIRNKMHQIDPGL</sequence>
<evidence type="ECO:0000259" key="7">
    <source>
        <dbReference type="Pfam" id="PF08281"/>
    </source>
</evidence>
<reference evidence="8 10" key="1">
    <citation type="submission" date="2013-04" db="EMBL/GenBank/DDBJ databases">
        <title>The Genome Sequence of Bacteroides massiliensis dnLKV3.</title>
        <authorList>
            <consortium name="The Broad Institute Genomics Platform"/>
            <consortium name="The Broad Institute Genome Sequencing Center for Infectious Disease"/>
            <person name="Earl A."/>
            <person name="Xavier R."/>
            <person name="Kuhn K."/>
            <person name="Stappenbeck T."/>
            <person name="Walker B."/>
            <person name="Young S."/>
            <person name="Zeng Q."/>
            <person name="Gargeya S."/>
            <person name="Fitzgerald M."/>
            <person name="Haas B."/>
            <person name="Abouelleil A."/>
            <person name="Allen A.W."/>
            <person name="Alvarado L."/>
            <person name="Arachchi H.M."/>
            <person name="Berlin A.M."/>
            <person name="Chapman S.B."/>
            <person name="Gainer-Dewar J."/>
            <person name="Goldberg J."/>
            <person name="Griggs A."/>
            <person name="Gujja S."/>
            <person name="Hansen M."/>
            <person name="Howarth C."/>
            <person name="Imamovic A."/>
            <person name="Ireland A."/>
            <person name="Larimer J."/>
            <person name="McCowan C."/>
            <person name="Murphy C."/>
            <person name="Pearson M."/>
            <person name="Poon T.W."/>
            <person name="Priest M."/>
            <person name="Roberts A."/>
            <person name="Saif S."/>
            <person name="Shea T."/>
            <person name="Sisk P."/>
            <person name="Sykes S."/>
            <person name="Wortman J."/>
            <person name="Nusbaum C."/>
            <person name="Birren B."/>
        </authorList>
    </citation>
    <scope>NUCLEOTIDE SEQUENCE [LARGE SCALE GENOMIC DNA]</scope>
    <source>
        <strain evidence="8">DnLKV3</strain>
        <strain evidence="10">dnLKV3</strain>
    </source>
</reference>
<reference evidence="9 11" key="2">
    <citation type="submission" date="2019-04" db="EMBL/GenBank/DDBJ databases">
        <title>Microbes associate with the intestines of laboratory mice.</title>
        <authorList>
            <person name="Navarre W."/>
            <person name="Wong E."/>
            <person name="Huang K."/>
            <person name="Tropini C."/>
            <person name="Ng K."/>
            <person name="Yu B."/>
        </authorList>
    </citation>
    <scope>NUCLEOTIDE SEQUENCE [LARGE SCALE GENOMIC DNA]</scope>
    <source>
        <strain evidence="9 11">NM22_B1</strain>
    </source>
</reference>
<dbReference type="EMBL" id="SRYJ01000007">
    <property type="protein sequence ID" value="TGY72121.1"/>
    <property type="molecule type" value="Genomic_DNA"/>
</dbReference>
<dbReference type="OrthoDB" id="1027298at2"/>
<dbReference type="GeneID" id="82155279"/>